<reference evidence="4" key="1">
    <citation type="journal article" date="2017" name="Nature">
        <title>The sunflower genome provides insights into oil metabolism, flowering and Asterid evolution.</title>
        <authorList>
            <person name="Badouin H."/>
            <person name="Gouzy J."/>
            <person name="Grassa C.J."/>
            <person name="Murat F."/>
            <person name="Staton S.E."/>
            <person name="Cottret L."/>
            <person name="Lelandais-Briere C."/>
            <person name="Owens G.L."/>
            <person name="Carrere S."/>
            <person name="Mayjonade B."/>
            <person name="Legrand L."/>
            <person name="Gill N."/>
            <person name="Kane N.C."/>
            <person name="Bowers J.E."/>
            <person name="Hubner S."/>
            <person name="Bellec A."/>
            <person name="Berard A."/>
            <person name="Berges H."/>
            <person name="Blanchet N."/>
            <person name="Boniface M.C."/>
            <person name="Brunel D."/>
            <person name="Catrice O."/>
            <person name="Chaidir N."/>
            <person name="Claudel C."/>
            <person name="Donnadieu C."/>
            <person name="Faraut T."/>
            <person name="Fievet G."/>
            <person name="Helmstetter N."/>
            <person name="King M."/>
            <person name="Knapp S.J."/>
            <person name="Lai Z."/>
            <person name="Le Paslier M.C."/>
            <person name="Lippi Y."/>
            <person name="Lorenzon L."/>
            <person name="Mandel J.R."/>
            <person name="Marage G."/>
            <person name="Marchand G."/>
            <person name="Marquand E."/>
            <person name="Bret-Mestries E."/>
            <person name="Morien E."/>
            <person name="Nambeesan S."/>
            <person name="Nguyen T."/>
            <person name="Pegot-Espagnet P."/>
            <person name="Pouilly N."/>
            <person name="Raftis F."/>
            <person name="Sallet E."/>
            <person name="Schiex T."/>
            <person name="Thomas J."/>
            <person name="Vandecasteele C."/>
            <person name="Vares D."/>
            <person name="Vear F."/>
            <person name="Vautrin S."/>
            <person name="Crespi M."/>
            <person name="Mangin B."/>
            <person name="Burke J.M."/>
            <person name="Salse J."/>
            <person name="Munos S."/>
            <person name="Vincourt P."/>
            <person name="Rieseberg L.H."/>
            <person name="Langlade N.B."/>
        </authorList>
    </citation>
    <scope>NUCLEOTIDE SEQUENCE [LARGE SCALE GENOMIC DNA]</scope>
    <source>
        <strain evidence="4">cv. SF193</strain>
    </source>
</reference>
<keyword evidence="1 3" id="KW-0808">Transferase</keyword>
<accession>A0A251VAU7</accession>
<evidence type="ECO:0000313" key="4">
    <source>
        <dbReference type="Proteomes" id="UP000215914"/>
    </source>
</evidence>
<dbReference type="Gene3D" id="3.30.559.10">
    <property type="entry name" value="Chloramphenicol acetyltransferase-like domain"/>
    <property type="match status" value="2"/>
</dbReference>
<dbReference type="InterPro" id="IPR023213">
    <property type="entry name" value="CAT-like_dom_sf"/>
</dbReference>
<gene>
    <name evidence="3" type="ORF">HannXRQ_Chr03g0084831</name>
</gene>
<dbReference type="Proteomes" id="UP000215914">
    <property type="component" value="Chromosome 3"/>
</dbReference>
<dbReference type="Pfam" id="PF02458">
    <property type="entry name" value="Transferase"/>
    <property type="match status" value="1"/>
</dbReference>
<dbReference type="GO" id="GO:0016747">
    <property type="term" value="F:acyltransferase activity, transferring groups other than amino-acyl groups"/>
    <property type="evidence" value="ECO:0007669"/>
    <property type="project" value="UniProtKB-ARBA"/>
</dbReference>
<dbReference type="InParanoid" id="A0A251VAU7"/>
<dbReference type="InterPro" id="IPR051504">
    <property type="entry name" value="Plant_metabolite_acyltrans"/>
</dbReference>
<organism evidence="3 4">
    <name type="scientific">Helianthus annuus</name>
    <name type="common">Common sunflower</name>
    <dbReference type="NCBI Taxonomy" id="4232"/>
    <lineage>
        <taxon>Eukaryota</taxon>
        <taxon>Viridiplantae</taxon>
        <taxon>Streptophyta</taxon>
        <taxon>Embryophyta</taxon>
        <taxon>Tracheophyta</taxon>
        <taxon>Spermatophyta</taxon>
        <taxon>Magnoliopsida</taxon>
        <taxon>eudicotyledons</taxon>
        <taxon>Gunneridae</taxon>
        <taxon>Pentapetalae</taxon>
        <taxon>asterids</taxon>
        <taxon>campanulids</taxon>
        <taxon>Asterales</taxon>
        <taxon>Asteraceae</taxon>
        <taxon>Asteroideae</taxon>
        <taxon>Heliantheae alliance</taxon>
        <taxon>Heliantheae</taxon>
        <taxon>Helianthus</taxon>
    </lineage>
</organism>
<protein>
    <submittedName>
        <fullName evidence="3">Putative transferase, Chloramphenicol acetyltransferase-like domain protein</fullName>
    </submittedName>
</protein>
<evidence type="ECO:0000256" key="1">
    <source>
        <dbReference type="ARBA" id="ARBA00022679"/>
    </source>
</evidence>
<keyword evidence="2" id="KW-0012">Acyltransferase</keyword>
<evidence type="ECO:0000256" key="2">
    <source>
        <dbReference type="ARBA" id="ARBA00023315"/>
    </source>
</evidence>
<dbReference type="EMBL" id="CM007892">
    <property type="protein sequence ID" value="OTG32276.1"/>
    <property type="molecule type" value="Genomic_DNA"/>
</dbReference>
<dbReference type="STRING" id="4232.A0A251VAU7"/>
<keyword evidence="4" id="KW-1185">Reference proteome</keyword>
<dbReference type="AlphaFoldDB" id="A0A251VAU7"/>
<name>A0A251VAU7_HELAN</name>
<sequence length="329" mass="36819">MFYHLIPLLGQADKTSGSTKIPMFSLQVTLFPNSGISIGVTHHHCLGDASTIHLFLKAWTSITRCGTDASFLANGALPLYDRVVINPKFDESYLKLAKVENFKEEYQPPKLCGPTNKVRATFILPWTVLNKLKTLVSTQVPTLSYVSSFTVACAYVWSCMAKTRKDELQVFRFVIDCRARMDPPIPLAYFGNCVIGGCKAMENTTLLTGKVLGFWANEEAQQLFLWPTLIFHVWLKRSSRGFSCEHPHNTHKSLTKEEKFPSLSYPAAEVGNFPEIEPLDHSDFWTHNHDIRATLSNGQFVLITSGSLSAQPLFAAADFGDIPSFVFVF</sequence>
<evidence type="ECO:0000313" key="3">
    <source>
        <dbReference type="EMBL" id="OTG32276.1"/>
    </source>
</evidence>
<proteinExistence type="predicted"/>
<dbReference type="PANTHER" id="PTHR31625">
    <property type="match status" value="1"/>
</dbReference>